<sequence length="127" mass="13443">MDVYCTVSDVTDRLTMEADRDDRRFIRAMIDEATVAIDAYLGGHVDGEVPSAVRVVCARVAARAVSRGLSAVPVGAESQSFSAGPYSTTQNFGSNSNGGGVFLTAEDKRMLRSVGGGRRGAFTVSLY</sequence>
<dbReference type="EMBL" id="QFRA01000006">
    <property type="protein sequence ID" value="PZR05426.1"/>
    <property type="molecule type" value="Genomic_DNA"/>
</dbReference>
<evidence type="ECO:0000313" key="1">
    <source>
        <dbReference type="EMBL" id="PZR05426.1"/>
    </source>
</evidence>
<reference evidence="1 2" key="1">
    <citation type="submission" date="2017-08" db="EMBL/GenBank/DDBJ databases">
        <title>Infants hospitalized years apart are colonized by the same room-sourced microbial strains.</title>
        <authorList>
            <person name="Brooks B."/>
            <person name="Olm M.R."/>
            <person name="Firek B.A."/>
            <person name="Baker R."/>
            <person name="Thomas B.C."/>
            <person name="Morowitz M.J."/>
            <person name="Banfield J.F."/>
        </authorList>
    </citation>
    <scope>NUCLEOTIDE SEQUENCE [LARGE SCALE GENOMIC DNA]</scope>
    <source>
        <strain evidence="1">S2_003_000_R1_3</strain>
    </source>
</reference>
<dbReference type="Proteomes" id="UP000249432">
    <property type="component" value="Unassembled WGS sequence"/>
</dbReference>
<comment type="caution">
    <text evidence="1">The sequence shown here is derived from an EMBL/GenBank/DDBJ whole genome shotgun (WGS) entry which is preliminary data.</text>
</comment>
<protein>
    <recommendedName>
        <fullName evidence="3">Phage protein Gp19/Gp15/Gp42</fullName>
    </recommendedName>
</protein>
<evidence type="ECO:0008006" key="3">
    <source>
        <dbReference type="Google" id="ProtNLM"/>
    </source>
</evidence>
<gene>
    <name evidence="1" type="ORF">DI525_03855</name>
</gene>
<organism evidence="1 2">
    <name type="scientific">Corynebacterium kroppenstedtii</name>
    <dbReference type="NCBI Taxonomy" id="161879"/>
    <lineage>
        <taxon>Bacteria</taxon>
        <taxon>Bacillati</taxon>
        <taxon>Actinomycetota</taxon>
        <taxon>Actinomycetes</taxon>
        <taxon>Mycobacteriales</taxon>
        <taxon>Corynebacteriaceae</taxon>
        <taxon>Corynebacterium</taxon>
    </lineage>
</organism>
<dbReference type="RefSeq" id="WP_303734473.1">
    <property type="nucleotide sequence ID" value="NZ_CAKZHK010000008.1"/>
</dbReference>
<dbReference type="AlphaFoldDB" id="A0A2W5T0I8"/>
<accession>A0A2W5T0I8</accession>
<evidence type="ECO:0000313" key="2">
    <source>
        <dbReference type="Proteomes" id="UP000249432"/>
    </source>
</evidence>
<proteinExistence type="predicted"/>
<name>A0A2W5T0I8_9CORY</name>